<reference evidence="1" key="1">
    <citation type="journal article" date="2014" name="Front. Microbiol.">
        <title>High frequency of phylogenetically diverse reductive dehalogenase-homologous genes in deep subseafloor sedimentary metagenomes.</title>
        <authorList>
            <person name="Kawai M."/>
            <person name="Futagami T."/>
            <person name="Toyoda A."/>
            <person name="Takaki Y."/>
            <person name="Nishi S."/>
            <person name="Hori S."/>
            <person name="Arai W."/>
            <person name="Tsubouchi T."/>
            <person name="Morono Y."/>
            <person name="Uchiyama I."/>
            <person name="Ito T."/>
            <person name="Fujiyama A."/>
            <person name="Inagaki F."/>
            <person name="Takami H."/>
        </authorList>
    </citation>
    <scope>NUCLEOTIDE SEQUENCE</scope>
    <source>
        <strain evidence="1">Expedition CK06-06</strain>
    </source>
</reference>
<comment type="caution">
    <text evidence="1">The sequence shown here is derived from an EMBL/GenBank/DDBJ whole genome shotgun (WGS) entry which is preliminary data.</text>
</comment>
<dbReference type="EMBL" id="BARS01008169">
    <property type="protein sequence ID" value="GAF74918.1"/>
    <property type="molecule type" value="Genomic_DNA"/>
</dbReference>
<proteinExistence type="predicted"/>
<evidence type="ECO:0000313" key="1">
    <source>
        <dbReference type="EMBL" id="GAF74918.1"/>
    </source>
</evidence>
<accession>X0S1H5</accession>
<protein>
    <submittedName>
        <fullName evidence="1">Uncharacterized protein</fullName>
    </submittedName>
</protein>
<organism evidence="1">
    <name type="scientific">marine sediment metagenome</name>
    <dbReference type="NCBI Taxonomy" id="412755"/>
    <lineage>
        <taxon>unclassified sequences</taxon>
        <taxon>metagenomes</taxon>
        <taxon>ecological metagenomes</taxon>
    </lineage>
</organism>
<name>X0S1H5_9ZZZZ</name>
<dbReference type="AlphaFoldDB" id="X0S1H5"/>
<sequence length="102" mass="12110">EAKEPTKREAKISQSRLLREFLGQKYAELKKKESFLDRYSPTWSRAEVIREQLKGKGRYKKSKELFSAIGVTSQDFYNWAKEFAPEEAKRAFPARRPLLRRK</sequence>
<gene>
    <name evidence="1" type="ORF">S01H1_15634</name>
</gene>
<feature type="non-terminal residue" evidence="1">
    <location>
        <position position="1"/>
    </location>
</feature>